<sequence length="325" mass="35133">MMFATTPTGPFHDETVRMRTAELPVKPLATHVPSPDLPMKALPKAVSGFDGKTVRLRPVEIIGTVSDTVRQRYINLATKPSPPTKWAIARVFFVLLLASMPILAIPVEVFGLVHQSTTSIVIIALLAVLGAIIAFAPHRIDMVVGRGLIAGMVACIVYDAARLFAVHVLNLMGDFIPVMGSFVTGEPETNGSAAVGYVWRYIGDGGGMGVAFFIAAFALGIDRWKSVYAVLAFVAMSVFPLWSGLIGTVVLAPRGEEMMFDLNPATFTITLVGHLIFGLVLGLAFLKAPRGAVHSEWPWPPILESAKVRRMIPQAWRATHRAPRA</sequence>
<evidence type="ECO:0000256" key="1">
    <source>
        <dbReference type="SAM" id="Phobius"/>
    </source>
</evidence>
<keyword evidence="1" id="KW-0472">Membrane</keyword>
<feature type="transmembrane region" description="Helical" evidence="1">
    <location>
        <begin position="264"/>
        <end position="286"/>
    </location>
</feature>
<evidence type="ECO:0000313" key="2">
    <source>
        <dbReference type="EMBL" id="MCZ8377803.1"/>
    </source>
</evidence>
<keyword evidence="1" id="KW-1133">Transmembrane helix</keyword>
<keyword evidence="1" id="KW-0812">Transmembrane</keyword>
<gene>
    <name evidence="2" type="ORF">O6P37_02910</name>
</gene>
<reference evidence="2" key="1">
    <citation type="submission" date="2022-12" db="EMBL/GenBank/DDBJ databases">
        <authorList>
            <person name="Deng Y."/>
            <person name="Zhang Y.-Q."/>
        </authorList>
    </citation>
    <scope>NUCLEOTIDE SEQUENCE</scope>
    <source>
        <strain evidence="2">CPCC 205372</strain>
    </source>
</reference>
<accession>A0ABT4PMK4</accession>
<name>A0ABT4PMK4_9MYCO</name>
<proteinExistence type="predicted"/>
<keyword evidence="3" id="KW-1185">Reference proteome</keyword>
<dbReference type="Proteomes" id="UP001142153">
    <property type="component" value="Unassembled WGS sequence"/>
</dbReference>
<evidence type="ECO:0000313" key="3">
    <source>
        <dbReference type="Proteomes" id="UP001142153"/>
    </source>
</evidence>
<organism evidence="2 3">
    <name type="scientific">Mycobacterium hippophais</name>
    <dbReference type="NCBI Taxonomy" id="3016340"/>
    <lineage>
        <taxon>Bacteria</taxon>
        <taxon>Bacillati</taxon>
        <taxon>Actinomycetota</taxon>
        <taxon>Actinomycetes</taxon>
        <taxon>Mycobacteriales</taxon>
        <taxon>Mycobacteriaceae</taxon>
        <taxon>Mycobacterium</taxon>
    </lineage>
</organism>
<comment type="caution">
    <text evidence="2">The sequence shown here is derived from an EMBL/GenBank/DDBJ whole genome shotgun (WGS) entry which is preliminary data.</text>
</comment>
<feature type="transmembrane region" description="Helical" evidence="1">
    <location>
        <begin position="119"/>
        <end position="136"/>
    </location>
</feature>
<feature type="transmembrane region" description="Helical" evidence="1">
    <location>
        <begin position="148"/>
        <end position="169"/>
    </location>
</feature>
<evidence type="ECO:0008006" key="4">
    <source>
        <dbReference type="Google" id="ProtNLM"/>
    </source>
</evidence>
<feature type="transmembrane region" description="Helical" evidence="1">
    <location>
        <begin position="87"/>
        <end position="107"/>
    </location>
</feature>
<protein>
    <recommendedName>
        <fullName evidence="4">Integral membrane protein</fullName>
    </recommendedName>
</protein>
<feature type="transmembrane region" description="Helical" evidence="1">
    <location>
        <begin position="198"/>
        <end position="221"/>
    </location>
</feature>
<dbReference type="EMBL" id="JAPZPY010000001">
    <property type="protein sequence ID" value="MCZ8377803.1"/>
    <property type="molecule type" value="Genomic_DNA"/>
</dbReference>
<feature type="transmembrane region" description="Helical" evidence="1">
    <location>
        <begin position="228"/>
        <end position="252"/>
    </location>
</feature>